<comment type="function">
    <text evidence="15">Histone methyltransferase that specifically di- and trimethylates 'Lys-20' of histone H4 (H4K20me2/me3). H4 'Lys-20' trimethylation represents a specific tag for epigenetic transcriptional repression. Contributes to dosage compensation of X chromosome-relative to autosome-linked gene expression, possibly by converting H4K20me1 to H4K20m2/me3 on autosomes. Involved in the regulation of growth and body fat metabolism downstream of the TOR complex 2 pathway.</text>
</comment>
<dbReference type="GO" id="GO:0140941">
    <property type="term" value="F:histone H4K20me methyltransferase activity"/>
    <property type="evidence" value="ECO:0007669"/>
    <property type="project" value="UniProtKB-EC"/>
</dbReference>
<comment type="catalytic activity">
    <reaction evidence="14">
        <text>N(6),N(6)-dimethyl-L-lysyl(20)-[histone H4] + S-adenosyl-L-methionine = N(6),N(6),N(6)-trimethyl-L-lysyl(20)-[histone H4] + S-adenosyl-L-homocysteine + H(+)</text>
        <dbReference type="Rhea" id="RHEA:61992"/>
        <dbReference type="Rhea" id="RHEA-COMP:15556"/>
        <dbReference type="Rhea" id="RHEA-COMP:15998"/>
        <dbReference type="ChEBI" id="CHEBI:15378"/>
        <dbReference type="ChEBI" id="CHEBI:57856"/>
        <dbReference type="ChEBI" id="CHEBI:59789"/>
        <dbReference type="ChEBI" id="CHEBI:61961"/>
        <dbReference type="ChEBI" id="CHEBI:61976"/>
    </reaction>
</comment>
<evidence type="ECO:0000256" key="4">
    <source>
        <dbReference type="ARBA" id="ARBA00022454"/>
    </source>
</evidence>
<evidence type="ECO:0000259" key="19">
    <source>
        <dbReference type="PROSITE" id="PS50280"/>
    </source>
</evidence>
<keyword evidence="5" id="KW-0678">Repressor</keyword>
<keyword evidence="7" id="KW-0808">Transferase</keyword>
<comment type="subcellular location">
    <subcellularLocation>
        <location evidence="2">Chromosome</location>
    </subcellularLocation>
    <subcellularLocation>
        <location evidence="1">Nucleus</location>
    </subcellularLocation>
</comment>
<dbReference type="EMBL" id="LN857014">
    <property type="protein sequence ID" value="CRZ25782.1"/>
    <property type="molecule type" value="Genomic_DNA"/>
</dbReference>
<sequence length="698" mass="78808">MIAIIIIDNSIAVVLFLKHDNDPSAVVVVGCFVYAMSLSPELFRLPDRSSGQHSMTIRELCDNDDMATSIIVDPILGFRTHKMNLHYRPPQHEEQIKLKCILRKYKEDQDLCAAIQEIFHVSAITRFLKRRTLKQQLAFRDHLLRFMRMFSNDSGFTVQACYRYKTENRLGGMLVATKSWQKGDVIGSLVGVIGDLSHNEESQLLRKDINDFSVMYSTRKQRAQLWLGPAAYINHDCYPNCKFVPNSYAAVVQVLRDIAIGDEITAYYGDNFFGDNNCRCECLTCERSHSVYTWWPVSVCIPYAILIRFLSSSSCKGFFTSLVVTAAASLEKNCAESKESGNSYKFRVTDSRLCRFMSQSNQLNTTMTLRRHTVAALRHIPHRFSTGRIEAETSINCSKKRTRKVNNGRDVPRNQQRVRRSIRTSSSTSLSSSSYSTVSNVQAWMNTTPYMVVNSTKADSSEAAKHSQESDLNTSNNLIPTGKSRGCQTVRQRKSAKNNGSTHRNRSSKLNNRTSNQLSCEKPRTSQNGLQILAAVATTMSFIDGSHLMPLSQDSINCIGDIEDIRNEQCSDDDMEIRTASNYYNSRNFSLDRSVAEVIARRSSSGSNNLEEVINCSKSCLSESHDVLSTVFDGNSCYDDDGGYDGVSETGLDNDMSYNKAEKPADQVQYNDVSKASLNDMHRKRRTKLESWKFLRDD</sequence>
<evidence type="ECO:0000256" key="1">
    <source>
        <dbReference type="ARBA" id="ARBA00004123"/>
    </source>
</evidence>
<keyword evidence="10" id="KW-0805">Transcription regulation</keyword>
<name>A0A0H5SB65_BRUMA</name>
<evidence type="ECO:0000256" key="7">
    <source>
        <dbReference type="ARBA" id="ARBA00022679"/>
    </source>
</evidence>
<feature type="compositionally biased region" description="Basic and acidic residues" evidence="18">
    <location>
        <begin position="459"/>
        <end position="469"/>
    </location>
</feature>
<keyword evidence="4" id="KW-0158">Chromosome</keyword>
<evidence type="ECO:0000256" key="9">
    <source>
        <dbReference type="ARBA" id="ARBA00022853"/>
    </source>
</evidence>
<reference evidence="20" key="1">
    <citation type="journal article" date="2007" name="Science">
        <title>Draft genome of the filarial nematode parasite Brugia malayi.</title>
        <authorList>
            <person name="Ghedin E."/>
            <person name="Wang S."/>
            <person name="Spiro D."/>
            <person name="Caler E."/>
            <person name="Zhao Q."/>
            <person name="Crabtree J."/>
            <person name="Allen J.E."/>
            <person name="Delcher A.L."/>
            <person name="Guiliano D.B."/>
            <person name="Miranda-Saavedra D."/>
            <person name="Angiuoli S.V."/>
            <person name="Creasy T."/>
            <person name="Amedeo P."/>
            <person name="Haas B."/>
            <person name="El-Sayed N.M."/>
            <person name="Wortman J.R."/>
            <person name="Feldblyum T."/>
            <person name="Tallon L."/>
            <person name="Schatz M."/>
            <person name="Shumway M."/>
            <person name="Koo H."/>
            <person name="Salzberg S.L."/>
            <person name="Schobel S."/>
            <person name="Pertea M."/>
            <person name="Pop M."/>
            <person name="White O."/>
            <person name="Barton G.J."/>
            <person name="Carlow C.K."/>
            <person name="Crawford M.J."/>
            <person name="Daub J."/>
            <person name="Dimmic M.W."/>
            <person name="Estes C.F."/>
            <person name="Foster J.M."/>
            <person name="Ganatra M."/>
            <person name="Gregory W.F."/>
            <person name="Johnson N.M."/>
            <person name="Jin J."/>
            <person name="Komuniecki R."/>
            <person name="Korf I."/>
            <person name="Kumar S."/>
            <person name="Laney S."/>
            <person name="Li B.W."/>
            <person name="Li W."/>
            <person name="Lindblom T.H."/>
            <person name="Lustigman S."/>
            <person name="Ma D."/>
            <person name="Maina C.V."/>
            <person name="Martin D.M."/>
            <person name="McCarter J.P."/>
            <person name="McReynolds L."/>
            <person name="Mitreva M."/>
            <person name="Nutman T.B."/>
            <person name="Parkinson J."/>
            <person name="Peregrin-Alvarez J.M."/>
            <person name="Poole C."/>
            <person name="Ren Q."/>
            <person name="Saunders L."/>
            <person name="Sluder A.E."/>
            <person name="Smith K."/>
            <person name="Stanke M."/>
            <person name="Unnasch T.R."/>
            <person name="Ware J."/>
            <person name="Wei A.D."/>
            <person name="Weil G."/>
            <person name="Williams D.J."/>
            <person name="Zhang Y."/>
            <person name="Williams S.A."/>
            <person name="Fraser-Liggett C."/>
            <person name="Slatko B."/>
            <person name="Blaxter M.L."/>
            <person name="Scott A.L."/>
        </authorList>
    </citation>
    <scope>NUCLEOTIDE SEQUENCE</scope>
    <source>
        <strain evidence="20">FR3</strain>
    </source>
</reference>
<dbReference type="InterPro" id="IPR046341">
    <property type="entry name" value="SET_dom_sf"/>
</dbReference>
<evidence type="ECO:0000256" key="10">
    <source>
        <dbReference type="ARBA" id="ARBA00023015"/>
    </source>
</evidence>
<dbReference type="InterPro" id="IPR025790">
    <property type="entry name" value="Suv4-20_animal"/>
</dbReference>
<dbReference type="GO" id="GO:0032259">
    <property type="term" value="P:methylation"/>
    <property type="evidence" value="ECO:0007669"/>
    <property type="project" value="UniProtKB-KW"/>
</dbReference>
<reference evidence="20" key="2">
    <citation type="submission" date="2012-12" db="EMBL/GenBank/DDBJ databases">
        <authorList>
            <person name="Gao Y.W."/>
            <person name="Fan S.T."/>
            <person name="Sun H.T."/>
            <person name="Wang Z."/>
            <person name="Gao X.L."/>
            <person name="Li Y.G."/>
            <person name="Wang T.C."/>
            <person name="Zhang K."/>
            <person name="Xu W.W."/>
            <person name="Yu Z.J."/>
            <person name="Xia X.Z."/>
        </authorList>
    </citation>
    <scope>NUCLEOTIDE SEQUENCE</scope>
    <source>
        <strain evidence="20">FR3</strain>
    </source>
</reference>
<gene>
    <name evidence="20" type="primary">Bma-set-4</name>
    <name evidence="21" type="ORF">Bm2509</name>
    <name evidence="20" type="ORF">BM_Bm2509</name>
</gene>
<dbReference type="EC" id="2.1.1.362" evidence="3"/>
<keyword evidence="12" id="KW-0539">Nucleus</keyword>
<dbReference type="OMA" id="RCECLTC"/>
<evidence type="ECO:0000256" key="14">
    <source>
        <dbReference type="ARBA" id="ARBA00052814"/>
    </source>
</evidence>
<keyword evidence="9" id="KW-0156">Chromatin regulator</keyword>
<dbReference type="PROSITE" id="PS51570">
    <property type="entry name" value="SAM_MT43_SUVAR420_2"/>
    <property type="match status" value="1"/>
</dbReference>
<evidence type="ECO:0000256" key="3">
    <source>
        <dbReference type="ARBA" id="ARBA00012188"/>
    </source>
</evidence>
<evidence type="ECO:0000256" key="11">
    <source>
        <dbReference type="ARBA" id="ARBA00023163"/>
    </source>
</evidence>
<dbReference type="CDD" id="cd10524">
    <property type="entry name" value="SET_Suv4-20-like"/>
    <property type="match status" value="1"/>
</dbReference>
<evidence type="ECO:0000256" key="15">
    <source>
        <dbReference type="ARBA" id="ARBA00059646"/>
    </source>
</evidence>
<accession>A0A0H5SB65</accession>
<evidence type="ECO:0000256" key="6">
    <source>
        <dbReference type="ARBA" id="ARBA00022603"/>
    </source>
</evidence>
<dbReference type="Gene3D" id="2.170.270.10">
    <property type="entry name" value="SET domain"/>
    <property type="match status" value="1"/>
</dbReference>
<keyword evidence="8" id="KW-0949">S-adenosyl-L-methionine</keyword>
<evidence type="ECO:0000256" key="13">
    <source>
        <dbReference type="ARBA" id="ARBA00051837"/>
    </source>
</evidence>
<organism evidence="20">
    <name type="scientific">Brugia malayi</name>
    <name type="common">Filarial nematode worm</name>
    <dbReference type="NCBI Taxonomy" id="6279"/>
    <lineage>
        <taxon>Eukaryota</taxon>
        <taxon>Metazoa</taxon>
        <taxon>Ecdysozoa</taxon>
        <taxon>Nematoda</taxon>
        <taxon>Chromadorea</taxon>
        <taxon>Rhabditida</taxon>
        <taxon>Spirurina</taxon>
        <taxon>Spiruromorpha</taxon>
        <taxon>Filarioidea</taxon>
        <taxon>Onchocercidae</taxon>
        <taxon>Brugia</taxon>
    </lineage>
</organism>
<feature type="region of interest" description="Disordered" evidence="18">
    <location>
        <begin position="401"/>
        <end position="436"/>
    </location>
</feature>
<proteinExistence type="predicted"/>
<dbReference type="FunFam" id="2.170.270.10:FF:000006">
    <property type="entry name" value="Histone-lysine N-methyltransferase"/>
    <property type="match status" value="1"/>
</dbReference>
<dbReference type="SMART" id="SM00317">
    <property type="entry name" value="SET"/>
    <property type="match status" value="1"/>
</dbReference>
<evidence type="ECO:0000313" key="20">
    <source>
        <dbReference type="EMBL" id="CRZ25782.1"/>
    </source>
</evidence>
<feature type="compositionally biased region" description="Low complexity" evidence="18">
    <location>
        <begin position="423"/>
        <end position="436"/>
    </location>
</feature>
<comment type="catalytic activity">
    <reaction evidence="13">
        <text>N(6)-methyl-L-lysyl(20)-[histone H4] + S-adenosyl-L-methionine = N(6),N(6)-dimethyl-L-lysyl(20)-[histone H4] + S-adenosyl-L-homocysteine + H(+)</text>
        <dbReference type="Rhea" id="RHEA:60348"/>
        <dbReference type="Rhea" id="RHEA-COMP:15555"/>
        <dbReference type="Rhea" id="RHEA-COMP:15556"/>
        <dbReference type="ChEBI" id="CHEBI:15378"/>
        <dbReference type="ChEBI" id="CHEBI:57856"/>
        <dbReference type="ChEBI" id="CHEBI:59789"/>
        <dbReference type="ChEBI" id="CHEBI:61929"/>
        <dbReference type="ChEBI" id="CHEBI:61976"/>
        <dbReference type="EC" id="2.1.1.362"/>
    </reaction>
</comment>
<dbReference type="InterPro" id="IPR039977">
    <property type="entry name" value="Suv4-20/Set9"/>
</dbReference>
<evidence type="ECO:0000256" key="18">
    <source>
        <dbReference type="SAM" id="MobiDB-lite"/>
    </source>
</evidence>
<feature type="compositionally biased region" description="Polar residues" evidence="18">
    <location>
        <begin position="497"/>
        <end position="524"/>
    </location>
</feature>
<dbReference type="PANTHER" id="PTHR12977:SF4">
    <property type="entry name" value="HISTONE-LYSINE N-METHYLTRANSFERASE KMT5B"/>
    <property type="match status" value="1"/>
</dbReference>
<protein>
    <recommendedName>
        <fullName evidence="16">Histone-lysine N-methyltransferase Suv4-20</fullName>
        <ecNumber evidence="3">2.1.1.362</ecNumber>
    </recommendedName>
    <alternativeName>
        <fullName evidence="17">SET domain-containing protein 4</fullName>
    </alternativeName>
</protein>
<evidence type="ECO:0000256" key="8">
    <source>
        <dbReference type="ARBA" id="ARBA00022691"/>
    </source>
</evidence>
<evidence type="ECO:0000256" key="17">
    <source>
        <dbReference type="ARBA" id="ARBA00082095"/>
    </source>
</evidence>
<feature type="compositionally biased region" description="Polar residues" evidence="18">
    <location>
        <begin position="470"/>
        <end position="479"/>
    </location>
</feature>
<dbReference type="InterPro" id="IPR001214">
    <property type="entry name" value="SET_dom"/>
</dbReference>
<dbReference type="WormBase" id="Bm2509">
    <property type="protein sequence ID" value="BM39587"/>
    <property type="gene ID" value="WBGene00222770"/>
</dbReference>
<dbReference type="PANTHER" id="PTHR12977">
    <property type="entry name" value="SUPPRESSOR OF VARIEGATION 4-20-RELATED"/>
    <property type="match status" value="1"/>
</dbReference>
<evidence type="ECO:0000256" key="5">
    <source>
        <dbReference type="ARBA" id="ARBA00022491"/>
    </source>
</evidence>
<dbReference type="GO" id="GO:0005634">
    <property type="term" value="C:nucleus"/>
    <property type="evidence" value="ECO:0007669"/>
    <property type="project" value="UniProtKB-SubCell"/>
</dbReference>
<evidence type="ECO:0000256" key="12">
    <source>
        <dbReference type="ARBA" id="ARBA00023242"/>
    </source>
</evidence>
<feature type="domain" description="SET" evidence="19">
    <location>
        <begin position="159"/>
        <end position="269"/>
    </location>
</feature>
<evidence type="ECO:0000313" key="21">
    <source>
        <dbReference type="WormBase" id="Bm2509"/>
    </source>
</evidence>
<keyword evidence="11" id="KW-0804">Transcription</keyword>
<dbReference type="GO" id="GO:0005694">
    <property type="term" value="C:chromosome"/>
    <property type="evidence" value="ECO:0007669"/>
    <property type="project" value="UniProtKB-SubCell"/>
</dbReference>
<dbReference type="AlphaFoldDB" id="A0A0H5SB65"/>
<keyword evidence="6" id="KW-0489">Methyltransferase</keyword>
<dbReference type="PROSITE" id="PS50280">
    <property type="entry name" value="SET"/>
    <property type="match status" value="1"/>
</dbReference>
<dbReference type="SUPFAM" id="SSF82199">
    <property type="entry name" value="SET domain"/>
    <property type="match status" value="1"/>
</dbReference>
<dbReference type="FunFam" id="1.10.10.1700:FF:000001">
    <property type="entry name" value="Histone-lysine N-methyltransferase"/>
    <property type="match status" value="1"/>
</dbReference>
<dbReference type="Gene3D" id="1.10.10.1700">
    <property type="entry name" value="Histone-lysine N-methyltransferase"/>
    <property type="match status" value="1"/>
</dbReference>
<feature type="region of interest" description="Disordered" evidence="18">
    <location>
        <begin position="459"/>
        <end position="524"/>
    </location>
</feature>
<dbReference type="Pfam" id="PF00856">
    <property type="entry name" value="SET"/>
    <property type="match status" value="1"/>
</dbReference>
<dbReference type="InterPro" id="IPR041938">
    <property type="entry name" value="Hist-Lys_N-MTase_N"/>
</dbReference>
<evidence type="ECO:0000256" key="16">
    <source>
        <dbReference type="ARBA" id="ARBA00071597"/>
    </source>
</evidence>
<evidence type="ECO:0000256" key="2">
    <source>
        <dbReference type="ARBA" id="ARBA00004286"/>
    </source>
</evidence>